<evidence type="ECO:0000313" key="2">
    <source>
        <dbReference type="EMBL" id="MFC5643612.1"/>
    </source>
</evidence>
<accession>A0ABW0VCT0</accession>
<evidence type="ECO:0000313" key="3">
    <source>
        <dbReference type="Proteomes" id="UP001596066"/>
    </source>
</evidence>
<sequence>MTVSADGGVRVLVVQHEDNTGPGLVGEHVERTGVRLELVHPWAGDPMPATLDGYAGLLVLGGSPNCEDDERAPWLPRTRELIRQAVAERLPLLGICLGGQLMTVALGGSVAPRGRVPEVGAVPLRRLAGAVEDPVLGAVPDGAPAAQWHWDEITALPPGAVPLLGGDDSVHQAFRVGPVAWGVQFHPEVLGDVMAEWAESDGPNVKAAGGDPDAGVAAVRAAEPQLRAVWGASAEAWGRVVLERAAAAEEPGR</sequence>
<proteinExistence type="predicted"/>
<dbReference type="CDD" id="cd01741">
    <property type="entry name" value="GATase1_1"/>
    <property type="match status" value="1"/>
</dbReference>
<gene>
    <name evidence="2" type="ORF">ACFPZF_19880</name>
</gene>
<feature type="domain" description="Glutamine amidotransferase" evidence="1">
    <location>
        <begin position="49"/>
        <end position="190"/>
    </location>
</feature>
<comment type="caution">
    <text evidence="2">The sequence shown here is derived from an EMBL/GenBank/DDBJ whole genome shotgun (WGS) entry which is preliminary data.</text>
</comment>
<evidence type="ECO:0000259" key="1">
    <source>
        <dbReference type="Pfam" id="PF00117"/>
    </source>
</evidence>
<reference evidence="3" key="1">
    <citation type="journal article" date="2019" name="Int. J. Syst. Evol. Microbiol.">
        <title>The Global Catalogue of Microorganisms (GCM) 10K type strain sequencing project: providing services to taxonomists for standard genome sequencing and annotation.</title>
        <authorList>
            <consortium name="The Broad Institute Genomics Platform"/>
            <consortium name="The Broad Institute Genome Sequencing Center for Infectious Disease"/>
            <person name="Wu L."/>
            <person name="Ma J."/>
        </authorList>
    </citation>
    <scope>NUCLEOTIDE SEQUENCE [LARGE SCALE GENOMIC DNA]</scope>
    <source>
        <strain evidence="3">CGMCC 4.1622</strain>
    </source>
</reference>
<dbReference type="EMBL" id="JBHSOC010000034">
    <property type="protein sequence ID" value="MFC5643612.1"/>
    <property type="molecule type" value="Genomic_DNA"/>
</dbReference>
<dbReference type="Gene3D" id="3.40.50.880">
    <property type="match status" value="1"/>
</dbReference>
<dbReference type="PROSITE" id="PS51273">
    <property type="entry name" value="GATASE_TYPE_1"/>
    <property type="match status" value="1"/>
</dbReference>
<dbReference type="Proteomes" id="UP001596066">
    <property type="component" value="Unassembled WGS sequence"/>
</dbReference>
<dbReference type="InterPro" id="IPR029062">
    <property type="entry name" value="Class_I_gatase-like"/>
</dbReference>
<dbReference type="PANTHER" id="PTHR42695">
    <property type="entry name" value="GLUTAMINE AMIDOTRANSFERASE YLR126C-RELATED"/>
    <property type="match status" value="1"/>
</dbReference>
<dbReference type="InterPro" id="IPR044992">
    <property type="entry name" value="ChyE-like"/>
</dbReference>
<organism evidence="2 3">
    <name type="scientific">Kitasatospora cinereorecta</name>
    <dbReference type="NCBI Taxonomy" id="285560"/>
    <lineage>
        <taxon>Bacteria</taxon>
        <taxon>Bacillati</taxon>
        <taxon>Actinomycetota</taxon>
        <taxon>Actinomycetes</taxon>
        <taxon>Kitasatosporales</taxon>
        <taxon>Streptomycetaceae</taxon>
        <taxon>Kitasatospora</taxon>
    </lineage>
</organism>
<dbReference type="InterPro" id="IPR017926">
    <property type="entry name" value="GATASE"/>
</dbReference>
<dbReference type="PANTHER" id="PTHR42695:SF5">
    <property type="entry name" value="GLUTAMINE AMIDOTRANSFERASE YLR126C-RELATED"/>
    <property type="match status" value="1"/>
</dbReference>
<keyword evidence="2" id="KW-0315">Glutamine amidotransferase</keyword>
<name>A0ABW0VCT0_9ACTN</name>
<dbReference type="RefSeq" id="WP_346140738.1">
    <property type="nucleotide sequence ID" value="NZ_BAAAUA010000002.1"/>
</dbReference>
<protein>
    <submittedName>
        <fullName evidence="2">Type 1 glutamine amidotransferase</fullName>
    </submittedName>
</protein>
<dbReference type="Pfam" id="PF00117">
    <property type="entry name" value="GATase"/>
    <property type="match status" value="1"/>
</dbReference>
<keyword evidence="3" id="KW-1185">Reference proteome</keyword>
<dbReference type="SUPFAM" id="SSF52317">
    <property type="entry name" value="Class I glutamine amidotransferase-like"/>
    <property type="match status" value="1"/>
</dbReference>